<comment type="subcellular location">
    <subcellularLocation>
        <location evidence="1 10">Cell membrane</location>
        <topology evidence="1 10">Multi-pass membrane protein</topology>
    </subcellularLocation>
</comment>
<dbReference type="Pfam" id="PF00528">
    <property type="entry name" value="BPD_transp_1"/>
    <property type="match status" value="1"/>
</dbReference>
<evidence type="ECO:0000313" key="13">
    <source>
        <dbReference type="Proteomes" id="UP000076567"/>
    </source>
</evidence>
<keyword evidence="4 10" id="KW-0812">Transmembrane</keyword>
<evidence type="ECO:0000256" key="2">
    <source>
        <dbReference type="ARBA" id="ARBA00022448"/>
    </source>
</evidence>
<keyword evidence="5" id="KW-0571">Peptide transport</keyword>
<proteinExistence type="inferred from homology"/>
<dbReference type="GO" id="GO:0015031">
    <property type="term" value="P:protein transport"/>
    <property type="evidence" value="ECO:0007669"/>
    <property type="project" value="UniProtKB-KW"/>
</dbReference>
<evidence type="ECO:0000256" key="3">
    <source>
        <dbReference type="ARBA" id="ARBA00022475"/>
    </source>
</evidence>
<dbReference type="CDD" id="cd06261">
    <property type="entry name" value="TM_PBP2"/>
    <property type="match status" value="1"/>
</dbReference>
<name>A0A161SMN1_9BACL</name>
<comment type="similarity">
    <text evidence="9">Belongs to the binding-protein-dependent transport system permease family. OppBC subfamily.</text>
</comment>
<evidence type="ECO:0000256" key="9">
    <source>
        <dbReference type="ARBA" id="ARBA00024202"/>
    </source>
</evidence>
<dbReference type="Pfam" id="PF12911">
    <property type="entry name" value="OppC_N"/>
    <property type="match status" value="1"/>
</dbReference>
<keyword evidence="13" id="KW-1185">Reference proteome</keyword>
<accession>A0A161SMN1</accession>
<feature type="transmembrane region" description="Helical" evidence="10">
    <location>
        <begin position="203"/>
        <end position="222"/>
    </location>
</feature>
<keyword evidence="7 10" id="KW-1133">Transmembrane helix</keyword>
<dbReference type="PROSITE" id="PS50928">
    <property type="entry name" value="ABC_TM1"/>
    <property type="match status" value="1"/>
</dbReference>
<evidence type="ECO:0000256" key="1">
    <source>
        <dbReference type="ARBA" id="ARBA00004651"/>
    </source>
</evidence>
<feature type="domain" description="ABC transmembrane type-1" evidence="11">
    <location>
        <begin position="140"/>
        <end position="329"/>
    </location>
</feature>
<organism evidence="12 13">
    <name type="scientific">Fictibacillus phosphorivorans</name>
    <dbReference type="NCBI Taxonomy" id="1221500"/>
    <lineage>
        <taxon>Bacteria</taxon>
        <taxon>Bacillati</taxon>
        <taxon>Bacillota</taxon>
        <taxon>Bacilli</taxon>
        <taxon>Bacillales</taxon>
        <taxon>Fictibacillaceae</taxon>
        <taxon>Fictibacillus</taxon>
    </lineage>
</organism>
<dbReference type="SUPFAM" id="SSF161098">
    <property type="entry name" value="MetI-like"/>
    <property type="match status" value="1"/>
</dbReference>
<dbReference type="InterPro" id="IPR035906">
    <property type="entry name" value="MetI-like_sf"/>
</dbReference>
<feature type="transmembrane region" description="Helical" evidence="10">
    <location>
        <begin position="257"/>
        <end position="286"/>
    </location>
</feature>
<feature type="transmembrane region" description="Helical" evidence="10">
    <location>
        <begin position="179"/>
        <end position="197"/>
    </location>
</feature>
<evidence type="ECO:0000313" key="12">
    <source>
        <dbReference type="EMBL" id="KZE63441.1"/>
    </source>
</evidence>
<dbReference type="EMBL" id="LRFC01000039">
    <property type="protein sequence ID" value="KZE63441.1"/>
    <property type="molecule type" value="Genomic_DNA"/>
</dbReference>
<feature type="transmembrane region" description="Helical" evidence="10">
    <location>
        <begin position="306"/>
        <end position="332"/>
    </location>
</feature>
<dbReference type="GO" id="GO:0005886">
    <property type="term" value="C:plasma membrane"/>
    <property type="evidence" value="ECO:0007669"/>
    <property type="project" value="UniProtKB-SubCell"/>
</dbReference>
<evidence type="ECO:0000256" key="5">
    <source>
        <dbReference type="ARBA" id="ARBA00022856"/>
    </source>
</evidence>
<evidence type="ECO:0000256" key="6">
    <source>
        <dbReference type="ARBA" id="ARBA00022927"/>
    </source>
</evidence>
<reference evidence="13" key="1">
    <citation type="submission" date="2016-01" db="EMBL/GenBank/DDBJ databases">
        <title>Draft genome of Chromobacterium sp. F49.</title>
        <authorList>
            <person name="Hong K.W."/>
        </authorList>
    </citation>
    <scope>NUCLEOTIDE SEQUENCE [LARGE SCALE GENOMIC DNA]</scope>
    <source>
        <strain evidence="13">P7IIIA</strain>
    </source>
</reference>
<evidence type="ECO:0000256" key="4">
    <source>
        <dbReference type="ARBA" id="ARBA00022692"/>
    </source>
</evidence>
<dbReference type="NCBIfam" id="NF045475">
    <property type="entry name" value="Opp3C"/>
    <property type="match status" value="1"/>
</dbReference>
<keyword evidence="6" id="KW-0653">Protein transport</keyword>
<sequence>MIMSMSERKLTPDLFRPAQLVTGKSEEISKPSLSFWQDAFRRLKMNKAAMAGLFAIVFIIVFSLIAPSFSKYGVDDQELMRANLPPKIPGLEKVEFLGVNGVDIRGVNQYEMKNIPADQKFWFGTDVLGRDQWVRVWKGTQISLYIAFLAATIDLIVGVAYGGISAFYGGRVDDTMQRFVEILYGIPNLVVIILFIIILDPGILSITLALVITGWIGMSRIVRAQILSLKNREFVLASKTLGSTNGRLITKHLLPNTLGAIIITSTFTIPGAIFFEAFLSFIGLGIQPPTASLGALISDGFRSLRIYPHLAIYPAAILCVLMISFNLLGDGLRDALDPKMRR</sequence>
<dbReference type="InterPro" id="IPR000515">
    <property type="entry name" value="MetI-like"/>
</dbReference>
<dbReference type="PANTHER" id="PTHR43386:SF24">
    <property type="entry name" value="OLIGOPEPTIDE TRANSPORT SYSTEM PERMEASE PROTEIN AMID"/>
    <property type="match status" value="1"/>
</dbReference>
<keyword evidence="2 10" id="KW-0813">Transport</keyword>
<evidence type="ECO:0000259" key="11">
    <source>
        <dbReference type="PROSITE" id="PS50928"/>
    </source>
</evidence>
<dbReference type="Gene3D" id="1.10.3720.10">
    <property type="entry name" value="MetI-like"/>
    <property type="match status" value="1"/>
</dbReference>
<dbReference type="GO" id="GO:0055085">
    <property type="term" value="P:transmembrane transport"/>
    <property type="evidence" value="ECO:0007669"/>
    <property type="project" value="InterPro"/>
</dbReference>
<dbReference type="InterPro" id="IPR050366">
    <property type="entry name" value="BP-dependent_transpt_permease"/>
</dbReference>
<dbReference type="PANTHER" id="PTHR43386">
    <property type="entry name" value="OLIGOPEPTIDE TRANSPORT SYSTEM PERMEASE PROTEIN APPC"/>
    <property type="match status" value="1"/>
</dbReference>
<dbReference type="Proteomes" id="UP000076567">
    <property type="component" value="Unassembled WGS sequence"/>
</dbReference>
<feature type="transmembrane region" description="Helical" evidence="10">
    <location>
        <begin position="48"/>
        <end position="69"/>
    </location>
</feature>
<keyword evidence="3" id="KW-1003">Cell membrane</keyword>
<keyword evidence="8 10" id="KW-0472">Membrane</keyword>
<gene>
    <name evidence="12" type="ORF">AWM68_15625</name>
</gene>
<dbReference type="AlphaFoldDB" id="A0A161SMN1"/>
<comment type="caution">
    <text evidence="12">The sequence shown here is derived from an EMBL/GenBank/DDBJ whole genome shotgun (WGS) entry which is preliminary data.</text>
</comment>
<protein>
    <submittedName>
        <fullName evidence="12">Peptide ABC transporter permease</fullName>
    </submittedName>
</protein>
<dbReference type="GO" id="GO:0015833">
    <property type="term" value="P:peptide transport"/>
    <property type="evidence" value="ECO:0007669"/>
    <property type="project" value="UniProtKB-KW"/>
</dbReference>
<evidence type="ECO:0000256" key="8">
    <source>
        <dbReference type="ARBA" id="ARBA00023136"/>
    </source>
</evidence>
<feature type="transmembrane region" description="Helical" evidence="10">
    <location>
        <begin position="142"/>
        <end position="167"/>
    </location>
</feature>
<dbReference type="InterPro" id="IPR025966">
    <property type="entry name" value="OppC_N"/>
</dbReference>
<evidence type="ECO:0000256" key="7">
    <source>
        <dbReference type="ARBA" id="ARBA00022989"/>
    </source>
</evidence>
<evidence type="ECO:0000256" key="10">
    <source>
        <dbReference type="RuleBase" id="RU363032"/>
    </source>
</evidence>